<accession>A0A387HEM3</accession>
<dbReference type="Proteomes" id="UP000271554">
    <property type="component" value="Chromosome"/>
</dbReference>
<keyword evidence="2" id="KW-1185">Reference proteome</keyword>
<protein>
    <recommendedName>
        <fullName evidence="3">Arylsulfatase</fullName>
    </recommendedName>
</protein>
<dbReference type="Pfam" id="PF01177">
    <property type="entry name" value="Asp_Glu_race"/>
    <property type="match status" value="1"/>
</dbReference>
<dbReference type="KEGG" id="shun:DWB77_01332"/>
<dbReference type="AlphaFoldDB" id="A0A387HEM3"/>
<dbReference type="EMBL" id="CP032698">
    <property type="protein sequence ID" value="AYG79222.1"/>
    <property type="molecule type" value="Genomic_DNA"/>
</dbReference>
<gene>
    <name evidence="1" type="ORF">DWB77_01332</name>
</gene>
<proteinExistence type="predicted"/>
<evidence type="ECO:0000313" key="1">
    <source>
        <dbReference type="EMBL" id="AYG79222.1"/>
    </source>
</evidence>
<evidence type="ECO:0000313" key="2">
    <source>
        <dbReference type="Proteomes" id="UP000271554"/>
    </source>
</evidence>
<dbReference type="InterPro" id="IPR015942">
    <property type="entry name" value="Asp/Glu/hydantoin_racemase"/>
</dbReference>
<name>A0A387HEM3_9ACTN</name>
<reference evidence="1 2" key="1">
    <citation type="submission" date="2018-10" db="EMBL/GenBank/DDBJ databases">
        <title>Relationship between Morphology and Antimicrobial Activity in Streptomyces.</title>
        <authorList>
            <person name="Kang H.J."/>
            <person name="Kim S.B."/>
        </authorList>
    </citation>
    <scope>NUCLEOTIDE SEQUENCE [LARGE SCALE GENOMIC DNA]</scope>
    <source>
        <strain evidence="1 2">BH38</strain>
    </source>
</reference>
<sequence length="223" mass="22526">MSVLALLHTSPVHVPVFDALRDEDAPGLELRHVVKEQLLAQARELGPEAVAGAVGAVLAQAVAEGADAVLCTCSTIGAVAEAASASLGFPVLRVDRPMAAAAVAGGRRIAVVAAVASTLEPTAALIREEAGHRPLALRMVLAEHAWPFFEAGDTKAYLAEIARTVDALTDVDVVVLAQASMAPAAARTTLEVPVLASPRPGLRAAAAAAATAAAATAGRTRTG</sequence>
<evidence type="ECO:0008006" key="3">
    <source>
        <dbReference type="Google" id="ProtNLM"/>
    </source>
</evidence>
<dbReference type="GO" id="GO:0047661">
    <property type="term" value="F:amino-acid racemase activity"/>
    <property type="evidence" value="ECO:0007669"/>
    <property type="project" value="InterPro"/>
</dbReference>
<organism evidence="1 2">
    <name type="scientific">Streptomyces hundungensis</name>
    <dbReference type="NCBI Taxonomy" id="1077946"/>
    <lineage>
        <taxon>Bacteria</taxon>
        <taxon>Bacillati</taxon>
        <taxon>Actinomycetota</taxon>
        <taxon>Actinomycetes</taxon>
        <taxon>Kitasatosporales</taxon>
        <taxon>Streptomycetaceae</taxon>
        <taxon>Streptomyces</taxon>
    </lineage>
</organism>